<protein>
    <submittedName>
        <fullName evidence="1">Uncharacterized protein</fullName>
    </submittedName>
</protein>
<organism evidence="1 2">
    <name type="scientific">Trema orientale</name>
    <name type="common">Charcoal tree</name>
    <name type="synonym">Celtis orientalis</name>
    <dbReference type="NCBI Taxonomy" id="63057"/>
    <lineage>
        <taxon>Eukaryota</taxon>
        <taxon>Viridiplantae</taxon>
        <taxon>Streptophyta</taxon>
        <taxon>Embryophyta</taxon>
        <taxon>Tracheophyta</taxon>
        <taxon>Spermatophyta</taxon>
        <taxon>Magnoliopsida</taxon>
        <taxon>eudicotyledons</taxon>
        <taxon>Gunneridae</taxon>
        <taxon>Pentapetalae</taxon>
        <taxon>rosids</taxon>
        <taxon>fabids</taxon>
        <taxon>Rosales</taxon>
        <taxon>Cannabaceae</taxon>
        <taxon>Trema</taxon>
    </lineage>
</organism>
<comment type="caution">
    <text evidence="1">The sequence shown here is derived from an EMBL/GenBank/DDBJ whole genome shotgun (WGS) entry which is preliminary data.</text>
</comment>
<gene>
    <name evidence="1" type="ORF">TorRG33x02_241070</name>
</gene>
<keyword evidence="2" id="KW-1185">Reference proteome</keyword>
<sequence length="63" mass="7283">MPIPHCIILPKMEKIRPRISCSIFIQQSSLKQNQALDIVNVCHSNVWHLQKLVNTSVNCRPFN</sequence>
<evidence type="ECO:0000313" key="1">
    <source>
        <dbReference type="EMBL" id="PON77135.1"/>
    </source>
</evidence>
<dbReference type="Proteomes" id="UP000237000">
    <property type="component" value="Unassembled WGS sequence"/>
</dbReference>
<dbReference type="EMBL" id="JXTC01000247">
    <property type="protein sequence ID" value="PON77135.1"/>
    <property type="molecule type" value="Genomic_DNA"/>
</dbReference>
<proteinExistence type="predicted"/>
<reference evidence="2" key="1">
    <citation type="submission" date="2016-06" db="EMBL/GenBank/DDBJ databases">
        <title>Parallel loss of symbiosis genes in relatives of nitrogen-fixing non-legume Parasponia.</title>
        <authorList>
            <person name="Van Velzen R."/>
            <person name="Holmer R."/>
            <person name="Bu F."/>
            <person name="Rutten L."/>
            <person name="Van Zeijl A."/>
            <person name="Liu W."/>
            <person name="Santuari L."/>
            <person name="Cao Q."/>
            <person name="Sharma T."/>
            <person name="Shen D."/>
            <person name="Roswanjaya Y."/>
            <person name="Wardhani T."/>
            <person name="Kalhor M.S."/>
            <person name="Jansen J."/>
            <person name="Van den Hoogen J."/>
            <person name="Gungor B."/>
            <person name="Hartog M."/>
            <person name="Hontelez J."/>
            <person name="Verver J."/>
            <person name="Yang W.-C."/>
            <person name="Schijlen E."/>
            <person name="Repin R."/>
            <person name="Schilthuizen M."/>
            <person name="Schranz E."/>
            <person name="Heidstra R."/>
            <person name="Miyata K."/>
            <person name="Fedorova E."/>
            <person name="Kohlen W."/>
            <person name="Bisseling T."/>
            <person name="Smit S."/>
            <person name="Geurts R."/>
        </authorList>
    </citation>
    <scope>NUCLEOTIDE SEQUENCE [LARGE SCALE GENOMIC DNA]</scope>
    <source>
        <strain evidence="2">cv. RG33-2</strain>
    </source>
</reference>
<name>A0A2P5DV15_TREOI</name>
<evidence type="ECO:0000313" key="2">
    <source>
        <dbReference type="Proteomes" id="UP000237000"/>
    </source>
</evidence>
<accession>A0A2P5DV15</accession>
<dbReference type="AlphaFoldDB" id="A0A2P5DV15"/>
<dbReference type="InParanoid" id="A0A2P5DV15"/>